<evidence type="ECO:0000313" key="15">
    <source>
        <dbReference type="Proteomes" id="UP000499080"/>
    </source>
</evidence>
<keyword evidence="2" id="KW-0378">Hydrolase</keyword>
<evidence type="ECO:0000256" key="10">
    <source>
        <dbReference type="ARBA" id="ARBA00048513"/>
    </source>
</evidence>
<dbReference type="PRINTS" id="PR00111">
    <property type="entry name" value="ABHYDROLASE"/>
</dbReference>
<evidence type="ECO:0000256" key="3">
    <source>
        <dbReference type="ARBA" id="ARBA00026104"/>
    </source>
</evidence>
<dbReference type="OrthoDB" id="6424307at2759"/>
<dbReference type="AlphaFoldDB" id="A0A4Y2A0Z5"/>
<gene>
    <name evidence="14" type="primary">abhd11_1</name>
    <name evidence="14" type="ORF">AVEN_128211_1</name>
</gene>
<reference evidence="14 15" key="1">
    <citation type="journal article" date="2019" name="Sci. Rep.">
        <title>Orb-weaving spider Araneus ventricosus genome elucidates the spidroin gene catalogue.</title>
        <authorList>
            <person name="Kono N."/>
            <person name="Nakamura H."/>
            <person name="Ohtoshi R."/>
            <person name="Moran D.A.P."/>
            <person name="Shinohara A."/>
            <person name="Yoshida Y."/>
            <person name="Fujiwara M."/>
            <person name="Mori M."/>
            <person name="Tomita M."/>
            <person name="Arakawa K."/>
        </authorList>
    </citation>
    <scope>NUCLEOTIDE SEQUENCE [LARGE SCALE GENOMIC DNA]</scope>
</reference>
<dbReference type="EMBL" id="BGPR01000002">
    <property type="protein sequence ID" value="GBL73049.1"/>
    <property type="molecule type" value="Genomic_DNA"/>
</dbReference>
<comment type="similarity">
    <text evidence="1">Belongs to the AB hydrolase superfamily.</text>
</comment>
<sequence length="306" mass="34379">MLWLSLVVCLSTLWQASVLCLDHASKPKPVDLAHSCIKVNSNCDHYDDVPIILIHGLSSFKEVWKGINEVLALETGKKVCIVDLRNHGESPWSDEVDTATMTEDIKHLLDKLKIPKAVLLGHSLGGKISVHLALNYPERVEKIIIEDMRPNGLSPEGLQEVLLYLNLLKDINNLIPQGVSEKEAREIFLRNFNDYLAKSNTSLSYDDPDMFPIKCTDGKCRWSTNTIIFQKILKDSDSVWPESSGRFDGPALFMYGTESNFKVADDESNIKKLFPNAKLVGVKGAGHVVHTFPEFMTEVIKFINEK</sequence>
<organism evidence="14 15">
    <name type="scientific">Araneus ventricosus</name>
    <name type="common">Orbweaver spider</name>
    <name type="synonym">Epeira ventricosa</name>
    <dbReference type="NCBI Taxonomy" id="182803"/>
    <lineage>
        <taxon>Eukaryota</taxon>
        <taxon>Metazoa</taxon>
        <taxon>Ecdysozoa</taxon>
        <taxon>Arthropoda</taxon>
        <taxon>Chelicerata</taxon>
        <taxon>Arachnida</taxon>
        <taxon>Araneae</taxon>
        <taxon>Araneomorphae</taxon>
        <taxon>Entelegynae</taxon>
        <taxon>Araneoidea</taxon>
        <taxon>Araneidae</taxon>
        <taxon>Araneus</taxon>
    </lineage>
</organism>
<proteinExistence type="inferred from homology"/>
<name>A0A4Y2A0Z5_ARAVE</name>
<dbReference type="SUPFAM" id="SSF53474">
    <property type="entry name" value="alpha/beta-Hydrolases"/>
    <property type="match status" value="1"/>
</dbReference>
<evidence type="ECO:0000256" key="11">
    <source>
        <dbReference type="ARBA" id="ARBA00048919"/>
    </source>
</evidence>
<dbReference type="Gene3D" id="3.40.50.1820">
    <property type="entry name" value="alpha/beta hydrolase"/>
    <property type="match status" value="1"/>
</dbReference>
<comment type="catalytic activity">
    <reaction evidence="9">
        <text>1,2-didecanoylglycerol + H2O = decanoylglycerol + decanoate + H(+)</text>
        <dbReference type="Rhea" id="RHEA:48596"/>
        <dbReference type="ChEBI" id="CHEBI:11152"/>
        <dbReference type="ChEBI" id="CHEBI:15377"/>
        <dbReference type="ChEBI" id="CHEBI:15378"/>
        <dbReference type="ChEBI" id="CHEBI:27689"/>
        <dbReference type="ChEBI" id="CHEBI:90605"/>
    </reaction>
</comment>
<evidence type="ECO:0000256" key="9">
    <source>
        <dbReference type="ARBA" id="ARBA00048504"/>
    </source>
</evidence>
<comment type="caution">
    <text evidence="14">The sequence shown here is derived from an EMBL/GenBank/DDBJ whole genome shotgun (WGS) entry which is preliminary data.</text>
</comment>
<evidence type="ECO:0000256" key="6">
    <source>
        <dbReference type="ARBA" id="ARBA00043742"/>
    </source>
</evidence>
<evidence type="ECO:0000313" key="14">
    <source>
        <dbReference type="EMBL" id="GBL73049.1"/>
    </source>
</evidence>
<evidence type="ECO:0000256" key="8">
    <source>
        <dbReference type="ARBA" id="ARBA00048283"/>
    </source>
</evidence>
<keyword evidence="12" id="KW-0732">Signal</keyword>
<evidence type="ECO:0000256" key="4">
    <source>
        <dbReference type="ARBA" id="ARBA00042703"/>
    </source>
</evidence>
<dbReference type="Pfam" id="PF00561">
    <property type="entry name" value="Abhydrolase_1"/>
    <property type="match status" value="1"/>
</dbReference>
<dbReference type="GO" id="GO:0016787">
    <property type="term" value="F:hydrolase activity"/>
    <property type="evidence" value="ECO:0007669"/>
    <property type="project" value="UniProtKB-KW"/>
</dbReference>
<comment type="catalytic activity">
    <reaction evidence="11">
        <text>1-octadecanoyl-2-(5Z,8Z,11Z,14Z-eicosatetraenoyl)-sn-glycerol + H2O = 2-(5Z,8Z,11Z,14Z-eicosatetraenoyl)-glycerol + octadecanoate + H(+)</text>
        <dbReference type="Rhea" id="RHEA:38507"/>
        <dbReference type="ChEBI" id="CHEBI:15377"/>
        <dbReference type="ChEBI" id="CHEBI:15378"/>
        <dbReference type="ChEBI" id="CHEBI:25629"/>
        <dbReference type="ChEBI" id="CHEBI:52392"/>
        <dbReference type="ChEBI" id="CHEBI:75728"/>
    </reaction>
</comment>
<dbReference type="InterPro" id="IPR029058">
    <property type="entry name" value="AB_hydrolase_fold"/>
</dbReference>
<evidence type="ECO:0000259" key="13">
    <source>
        <dbReference type="Pfam" id="PF00561"/>
    </source>
</evidence>
<comment type="catalytic activity">
    <reaction evidence="10">
        <text>1-octadecanoyl-2-(9Z-octadecenoyl)-sn-glycerol + H2O = 2-(9Z-octadecenoyl)-glycerol + octadecanoate + H(+)</text>
        <dbReference type="Rhea" id="RHEA:77103"/>
        <dbReference type="ChEBI" id="CHEBI:15377"/>
        <dbReference type="ChEBI" id="CHEBI:15378"/>
        <dbReference type="ChEBI" id="CHEBI:25629"/>
        <dbReference type="ChEBI" id="CHEBI:73990"/>
        <dbReference type="ChEBI" id="CHEBI:75468"/>
    </reaction>
</comment>
<dbReference type="EC" id="3.1.1.116" evidence="3"/>
<evidence type="ECO:0000256" key="5">
    <source>
        <dbReference type="ARBA" id="ARBA00043667"/>
    </source>
</evidence>
<evidence type="ECO:0000256" key="1">
    <source>
        <dbReference type="ARBA" id="ARBA00008645"/>
    </source>
</evidence>
<comment type="catalytic activity">
    <reaction evidence="8">
        <text>1-octadecanoyl-2-(4Z,7Z,10Z,13Z,16Z,19Z-docosahexaenoyl)-sn-glycerol + H2O = 2-(4Z,7Z,10Z,13Z,16Z,19Z-docosahexaenoyl)-glycerol + octadecanoate + H(+)</text>
        <dbReference type="Rhea" id="RHEA:77107"/>
        <dbReference type="ChEBI" id="CHEBI:15377"/>
        <dbReference type="ChEBI" id="CHEBI:15378"/>
        <dbReference type="ChEBI" id="CHEBI:25629"/>
        <dbReference type="ChEBI" id="CHEBI:77129"/>
        <dbReference type="ChEBI" id="CHEBI:186738"/>
    </reaction>
</comment>
<dbReference type="PANTHER" id="PTHR46118">
    <property type="entry name" value="PROTEIN ABHD11"/>
    <property type="match status" value="1"/>
</dbReference>
<comment type="catalytic activity">
    <reaction evidence="6">
        <text>a 1,3-diacyl-sn-glycerol + H2O = a 1-acyl-sn-glycerol + a fatty acid + H(+)</text>
        <dbReference type="Rhea" id="RHEA:38503"/>
        <dbReference type="ChEBI" id="CHEBI:15377"/>
        <dbReference type="ChEBI" id="CHEBI:15378"/>
        <dbReference type="ChEBI" id="CHEBI:28868"/>
        <dbReference type="ChEBI" id="CHEBI:64683"/>
        <dbReference type="ChEBI" id="CHEBI:77272"/>
    </reaction>
</comment>
<protein>
    <recommendedName>
        <fullName evidence="7">sn-1-specific diacylglycerol lipase ABHD11</fullName>
        <ecNumber evidence="3">3.1.1.116</ecNumber>
    </recommendedName>
    <alternativeName>
        <fullName evidence="4">Alpha/beta hydrolase domain-containing protein 11</fullName>
    </alternativeName>
</protein>
<dbReference type="PANTHER" id="PTHR46118:SF4">
    <property type="entry name" value="PROTEIN ABHD11"/>
    <property type="match status" value="1"/>
</dbReference>
<comment type="catalytic activity">
    <reaction evidence="5">
        <text>a 1,2-diacyl-sn-glycerol + H2O = a 2-acylglycerol + a fatty acid + H(+)</text>
        <dbReference type="Rhea" id="RHEA:33275"/>
        <dbReference type="ChEBI" id="CHEBI:15377"/>
        <dbReference type="ChEBI" id="CHEBI:15378"/>
        <dbReference type="ChEBI" id="CHEBI:17389"/>
        <dbReference type="ChEBI" id="CHEBI:17815"/>
        <dbReference type="ChEBI" id="CHEBI:28868"/>
        <dbReference type="EC" id="3.1.1.116"/>
    </reaction>
</comment>
<feature type="domain" description="AB hydrolase-1" evidence="13">
    <location>
        <begin position="50"/>
        <end position="290"/>
    </location>
</feature>
<evidence type="ECO:0000256" key="7">
    <source>
        <dbReference type="ARBA" id="ARBA00044064"/>
    </source>
</evidence>
<feature type="signal peptide" evidence="12">
    <location>
        <begin position="1"/>
        <end position="16"/>
    </location>
</feature>
<accession>A0A4Y2A0Z5</accession>
<keyword evidence="15" id="KW-1185">Reference proteome</keyword>
<feature type="chain" id="PRO_5021508380" description="sn-1-specific diacylglycerol lipase ABHD11" evidence="12">
    <location>
        <begin position="17"/>
        <end position="306"/>
    </location>
</feature>
<evidence type="ECO:0000256" key="2">
    <source>
        <dbReference type="ARBA" id="ARBA00022801"/>
    </source>
</evidence>
<dbReference type="Proteomes" id="UP000499080">
    <property type="component" value="Unassembled WGS sequence"/>
</dbReference>
<evidence type="ECO:0000256" key="12">
    <source>
        <dbReference type="SAM" id="SignalP"/>
    </source>
</evidence>
<dbReference type="InterPro" id="IPR000073">
    <property type="entry name" value="AB_hydrolase_1"/>
</dbReference>